<dbReference type="RefSeq" id="WP_377180301.1">
    <property type="nucleotide sequence ID" value="NZ_JBHUOG010000001.1"/>
</dbReference>
<name>A0ABW5VNG6_9MICO</name>
<accession>A0ABW5VNG6</accession>
<organism evidence="1 2">
    <name type="scientific">Promicromonospora vindobonensis</name>
    <dbReference type="NCBI Taxonomy" id="195748"/>
    <lineage>
        <taxon>Bacteria</taxon>
        <taxon>Bacillati</taxon>
        <taxon>Actinomycetota</taxon>
        <taxon>Actinomycetes</taxon>
        <taxon>Micrococcales</taxon>
        <taxon>Promicromonosporaceae</taxon>
        <taxon>Promicromonospora</taxon>
    </lineage>
</organism>
<evidence type="ECO:0000313" key="2">
    <source>
        <dbReference type="Proteomes" id="UP001597479"/>
    </source>
</evidence>
<keyword evidence="2" id="KW-1185">Reference proteome</keyword>
<dbReference type="EMBL" id="JBHUOG010000001">
    <property type="protein sequence ID" value="MFD2792561.1"/>
    <property type="molecule type" value="Genomic_DNA"/>
</dbReference>
<sequence length="229" mass="23369">MSTMTPDANSILMSGGGAFASFKEHGDTITGTVTQVGEPYQVREWNQATSRSDGPPKFTKAGKPVYAFHVSLATDERDQFNPDDDGERTIDVNSWRMQDALRAAIKGAGAPGLEIGAQVTLTYTKDEVQGDSRSGKHYAAQYVRPANVALMGGGQPAAAPAPAPAPVVQQAPAPAAPAPVAVAAPAPAAAATQSPADLAKQLIGVGLDDTAIAAATQLDPAVVAAIRAA</sequence>
<evidence type="ECO:0000313" key="1">
    <source>
        <dbReference type="EMBL" id="MFD2792561.1"/>
    </source>
</evidence>
<reference evidence="2" key="1">
    <citation type="journal article" date="2019" name="Int. J. Syst. Evol. Microbiol.">
        <title>The Global Catalogue of Microorganisms (GCM) 10K type strain sequencing project: providing services to taxonomists for standard genome sequencing and annotation.</title>
        <authorList>
            <consortium name="The Broad Institute Genomics Platform"/>
            <consortium name="The Broad Institute Genome Sequencing Center for Infectious Disease"/>
            <person name="Wu L."/>
            <person name="Ma J."/>
        </authorList>
    </citation>
    <scope>NUCLEOTIDE SEQUENCE [LARGE SCALE GENOMIC DNA]</scope>
    <source>
        <strain evidence="2">CCM 7044</strain>
    </source>
</reference>
<comment type="caution">
    <text evidence="1">The sequence shown here is derived from an EMBL/GenBank/DDBJ whole genome shotgun (WGS) entry which is preliminary data.</text>
</comment>
<protein>
    <recommendedName>
        <fullName evidence="3">Single-stranded DNA-binding protein</fullName>
    </recommendedName>
</protein>
<gene>
    <name evidence="1" type="ORF">ACFS27_03270</name>
</gene>
<evidence type="ECO:0008006" key="3">
    <source>
        <dbReference type="Google" id="ProtNLM"/>
    </source>
</evidence>
<proteinExistence type="predicted"/>
<dbReference type="Proteomes" id="UP001597479">
    <property type="component" value="Unassembled WGS sequence"/>
</dbReference>